<organism evidence="2 3">
    <name type="scientific">Staphylococcus massiliensis S46</name>
    <dbReference type="NCBI Taxonomy" id="1229783"/>
    <lineage>
        <taxon>Bacteria</taxon>
        <taxon>Bacillati</taxon>
        <taxon>Bacillota</taxon>
        <taxon>Bacilli</taxon>
        <taxon>Bacillales</taxon>
        <taxon>Staphylococcaceae</taxon>
        <taxon>Staphylococcus</taxon>
    </lineage>
</organism>
<dbReference type="SUPFAM" id="SSF53335">
    <property type="entry name" value="S-adenosyl-L-methionine-dependent methyltransferases"/>
    <property type="match status" value="1"/>
</dbReference>
<dbReference type="STRING" id="1229783.C273_03360"/>
<dbReference type="OrthoDB" id="5881184at2"/>
<gene>
    <name evidence="2" type="ORF">C273_03360</name>
</gene>
<dbReference type="AlphaFoldDB" id="K9B872"/>
<dbReference type="Gene3D" id="1.10.287.1890">
    <property type="match status" value="1"/>
</dbReference>
<dbReference type="GO" id="GO:0160105">
    <property type="term" value="F:tRNA (adenine(22)-N1)-methyltransferase activity"/>
    <property type="evidence" value="ECO:0007669"/>
    <property type="project" value="InterPro"/>
</dbReference>
<dbReference type="InterPro" id="IPR029063">
    <property type="entry name" value="SAM-dependent_MTases_sf"/>
</dbReference>
<evidence type="ECO:0000313" key="3">
    <source>
        <dbReference type="Proteomes" id="UP000009885"/>
    </source>
</evidence>
<dbReference type="InterPro" id="IPR006901">
    <property type="entry name" value="TrmK"/>
</dbReference>
<dbReference type="PANTHER" id="PTHR38451:SF1">
    <property type="entry name" value="TRNA (ADENINE(22)-N(1))-METHYLTRANSFERASE"/>
    <property type="match status" value="1"/>
</dbReference>
<dbReference type="EMBL" id="AMSQ01000004">
    <property type="protein sequence ID" value="EKU49900.1"/>
    <property type="molecule type" value="Genomic_DNA"/>
</dbReference>
<comment type="caution">
    <text evidence="2">The sequence shown here is derived from an EMBL/GenBank/DDBJ whole genome shotgun (WGS) entry which is preliminary data.</text>
</comment>
<dbReference type="eggNOG" id="COG2384">
    <property type="taxonomic scope" value="Bacteria"/>
</dbReference>
<sequence length="224" mass="24906">MININQRLKHVSTYVTGDTLADIGSDHAYLPIYLIQNQHIKRAIAGEVIHGPLKAAEDNIASYGLTSSISARLGNGLAVIDPSDDVDCITICGMGGPLIADILNNGASKLVNHPRLVLQSNIQSEPIRRTLNELNYKIVAEALVEEKGHIYEIIVADQGEMTLSDEAYKFGPELLQEKDALFYKKWERELQALKRIQAQLNEASHQERLAEITAQIKQLEEVLR</sequence>
<dbReference type="PIRSF" id="PIRSF018637">
    <property type="entry name" value="TrmK"/>
    <property type="match status" value="1"/>
</dbReference>
<dbReference type="PANTHER" id="PTHR38451">
    <property type="entry name" value="TRNA (ADENINE(22)-N(1))-METHYLTRANSFERASE"/>
    <property type="match status" value="1"/>
</dbReference>
<name>K9B872_9STAP</name>
<proteinExistence type="predicted"/>
<dbReference type="RefSeq" id="WP_009382571.1">
    <property type="nucleotide sequence ID" value="NZ_AMSQ01000004.1"/>
</dbReference>
<dbReference type="PATRIC" id="fig|1229783.3.peg.677"/>
<keyword evidence="1" id="KW-0175">Coiled coil</keyword>
<keyword evidence="3" id="KW-1185">Reference proteome</keyword>
<dbReference type="Gene3D" id="3.40.50.150">
    <property type="entry name" value="Vaccinia Virus protein VP39"/>
    <property type="match status" value="1"/>
</dbReference>
<dbReference type="Proteomes" id="UP000009885">
    <property type="component" value="Unassembled WGS sequence"/>
</dbReference>
<protein>
    <submittedName>
        <fullName evidence="2">Uncharacterized protein</fullName>
    </submittedName>
</protein>
<dbReference type="Pfam" id="PF04816">
    <property type="entry name" value="TrmK"/>
    <property type="match status" value="1"/>
</dbReference>
<reference evidence="2 3" key="1">
    <citation type="journal article" date="2013" name="Genome Announc.">
        <title>Genome Sequence of Staphylococcus massiliensis Strain S46, Isolated from the Surface of Healthy Human Skin.</title>
        <authorList>
            <person name="Srivastav R."/>
            <person name="Singh A."/>
            <person name="Jangir P.K."/>
            <person name="Kumari C."/>
            <person name="Muduli S."/>
            <person name="Sharma R."/>
        </authorList>
    </citation>
    <scope>NUCLEOTIDE SEQUENCE [LARGE SCALE GENOMIC DNA]</scope>
    <source>
        <strain evidence="2 3">S46</strain>
    </source>
</reference>
<evidence type="ECO:0000313" key="2">
    <source>
        <dbReference type="EMBL" id="EKU49900.1"/>
    </source>
</evidence>
<feature type="coiled-coil region" evidence="1">
    <location>
        <begin position="183"/>
        <end position="222"/>
    </location>
</feature>
<accession>K9B872</accession>
<evidence type="ECO:0000256" key="1">
    <source>
        <dbReference type="SAM" id="Coils"/>
    </source>
</evidence>